<accession>A0A0D9X7V1</accession>
<evidence type="ECO:0000313" key="3">
    <source>
        <dbReference type="EnsemblPlants" id="LPERR08G12170.2"/>
    </source>
</evidence>
<protein>
    <submittedName>
        <fullName evidence="3">Uncharacterized protein</fullName>
    </submittedName>
</protein>
<keyword evidence="2" id="KW-0812">Transmembrane</keyword>
<reference evidence="4" key="2">
    <citation type="submission" date="2013-12" db="EMBL/GenBank/DDBJ databases">
        <authorList>
            <person name="Yu Y."/>
            <person name="Lee S."/>
            <person name="de Baynast K."/>
            <person name="Wissotski M."/>
            <person name="Liu L."/>
            <person name="Talag J."/>
            <person name="Goicoechea J."/>
            <person name="Angelova A."/>
            <person name="Jetty R."/>
            <person name="Kudrna D."/>
            <person name="Golser W."/>
            <person name="Rivera L."/>
            <person name="Zhang J."/>
            <person name="Wing R."/>
        </authorList>
    </citation>
    <scope>NUCLEOTIDE SEQUENCE</scope>
</reference>
<keyword evidence="4" id="KW-1185">Reference proteome</keyword>
<dbReference type="Proteomes" id="UP000032180">
    <property type="component" value="Chromosome 8"/>
</dbReference>
<feature type="region of interest" description="Disordered" evidence="1">
    <location>
        <begin position="1"/>
        <end position="23"/>
    </location>
</feature>
<reference evidence="3 4" key="1">
    <citation type="submission" date="2012-08" db="EMBL/GenBank/DDBJ databases">
        <title>Oryza genome evolution.</title>
        <authorList>
            <person name="Wing R.A."/>
        </authorList>
    </citation>
    <scope>NUCLEOTIDE SEQUENCE</scope>
</reference>
<dbReference type="AlphaFoldDB" id="A0A0D9X7V1"/>
<feature type="transmembrane region" description="Helical" evidence="2">
    <location>
        <begin position="39"/>
        <end position="64"/>
    </location>
</feature>
<evidence type="ECO:0000256" key="2">
    <source>
        <dbReference type="SAM" id="Phobius"/>
    </source>
</evidence>
<proteinExistence type="predicted"/>
<evidence type="ECO:0000256" key="1">
    <source>
        <dbReference type="SAM" id="MobiDB-lite"/>
    </source>
</evidence>
<keyword evidence="2" id="KW-1133">Transmembrane helix</keyword>
<dbReference type="Gramene" id="LPERR08G12170.2">
    <property type="protein sequence ID" value="LPERR08G12170.2"/>
    <property type="gene ID" value="LPERR08G12170"/>
</dbReference>
<evidence type="ECO:0000313" key="4">
    <source>
        <dbReference type="Proteomes" id="UP000032180"/>
    </source>
</evidence>
<name>A0A0D9X7V1_9ORYZ</name>
<feature type="transmembrane region" description="Helical" evidence="2">
    <location>
        <begin position="84"/>
        <end position="103"/>
    </location>
</feature>
<keyword evidence="2" id="KW-0472">Membrane</keyword>
<organism evidence="3 4">
    <name type="scientific">Leersia perrieri</name>
    <dbReference type="NCBI Taxonomy" id="77586"/>
    <lineage>
        <taxon>Eukaryota</taxon>
        <taxon>Viridiplantae</taxon>
        <taxon>Streptophyta</taxon>
        <taxon>Embryophyta</taxon>
        <taxon>Tracheophyta</taxon>
        <taxon>Spermatophyta</taxon>
        <taxon>Magnoliopsida</taxon>
        <taxon>Liliopsida</taxon>
        <taxon>Poales</taxon>
        <taxon>Poaceae</taxon>
        <taxon>BOP clade</taxon>
        <taxon>Oryzoideae</taxon>
        <taxon>Oryzeae</taxon>
        <taxon>Oryzinae</taxon>
        <taxon>Leersia</taxon>
    </lineage>
</organism>
<reference evidence="3" key="3">
    <citation type="submission" date="2015-04" db="UniProtKB">
        <authorList>
            <consortium name="EnsemblPlants"/>
        </authorList>
    </citation>
    <scope>IDENTIFICATION</scope>
</reference>
<dbReference type="EnsemblPlants" id="LPERR08G12170.2">
    <property type="protein sequence ID" value="LPERR08G12170.2"/>
    <property type="gene ID" value="LPERR08G12170"/>
</dbReference>
<sequence length="108" mass="11529">MASVPQFCKSDGGAGGAKAEEPAVQRRHRRTFLQEGGRGLLLVAISFMILSCSCLVVLVGMLLRELAPEKGSHQDKVGSVLNDVGSIGNSAVICFIFGPIWVMKLREA</sequence>
<dbReference type="HOGENOM" id="CLU_2200743_0_0_1"/>